<keyword evidence="3" id="KW-1185">Reference proteome</keyword>
<reference evidence="2" key="1">
    <citation type="submission" date="2023-06" db="EMBL/GenBank/DDBJ databases">
        <authorList>
            <person name="Jiang Y."/>
            <person name="Liu Q."/>
        </authorList>
    </citation>
    <scope>NUCLEOTIDE SEQUENCE</scope>
    <source>
        <strain evidence="2">CGMCC 1.12090</strain>
    </source>
</reference>
<dbReference type="PANTHER" id="PTHR35004">
    <property type="entry name" value="TRANSPOSASE RV3428C-RELATED"/>
    <property type="match status" value="1"/>
</dbReference>
<evidence type="ECO:0000313" key="3">
    <source>
        <dbReference type="Proteomes" id="UP001169027"/>
    </source>
</evidence>
<sequence>MNVLKPHLQTTIWTLLRNNATQREIARVTGISRHTIRAYQKRFAAEGGALGPDAASDASAQTAPPWPPARSPVAAAASLLSTCEPHRAFIEEQLKLNRNATAIYQDLVDRFGFGGAYNSVKRFAAKLRRREPQQFDRLSFLPGEEMQVDYGEGAPTRVPGTDRYRKPRLFVATLRYSRRSFRRVVWKSSQEIWARLHEQAWRYFGGSCRYVVLDNLKEGVLKPDLYEPELNPVYAATLAHYGVVGDPARVRDPNRKGSVENAIGHTQATALKGRRFESIVEQNDFLEHWESRWAAKRIHGSARRQVQAMFEEERPHLQPLPLLSMQYFTEGPRTVCDDSCVRVDHSSYAARPAPIGSKVLVRLFEHRIEIRDLKTHTLLRTHDRVDRPGTVVLPLEERVFNPSRETRRILGQAKAIGPDAERLCEMLFAIEGRVGQRKLWGIVGLAERYPRRLVDSACARAIAEGVHSYQHVKRLTEKLVAGALAAIDAAAPVPAGSQMSLIQEHPLICQGSPDIPQSWSFRFPHPVEMSRRREAVRDRP</sequence>
<evidence type="ECO:0000313" key="2">
    <source>
        <dbReference type="EMBL" id="MDO1531989.1"/>
    </source>
</evidence>
<dbReference type="InterPro" id="IPR001584">
    <property type="entry name" value="Integrase_cat-core"/>
</dbReference>
<dbReference type="NCBIfam" id="NF033546">
    <property type="entry name" value="transpos_IS21"/>
    <property type="match status" value="1"/>
</dbReference>
<name>A0ABT8RZ87_9BURK</name>
<protein>
    <submittedName>
        <fullName evidence="2">IS21 family transposase</fullName>
    </submittedName>
</protein>
<evidence type="ECO:0000259" key="1">
    <source>
        <dbReference type="PROSITE" id="PS50994"/>
    </source>
</evidence>
<gene>
    <name evidence="2" type="primary">istA</name>
    <name evidence="2" type="ORF">Q2T77_06795</name>
</gene>
<dbReference type="PANTHER" id="PTHR35004:SF8">
    <property type="entry name" value="TRANSPOSASE RV3428C-RELATED"/>
    <property type="match status" value="1"/>
</dbReference>
<dbReference type="SUPFAM" id="SSF53098">
    <property type="entry name" value="Ribonuclease H-like"/>
    <property type="match status" value="1"/>
</dbReference>
<proteinExistence type="predicted"/>
<comment type="caution">
    <text evidence="2">The sequence shown here is derived from an EMBL/GenBank/DDBJ whole genome shotgun (WGS) entry which is preliminary data.</text>
</comment>
<dbReference type="Proteomes" id="UP001169027">
    <property type="component" value="Unassembled WGS sequence"/>
</dbReference>
<dbReference type="EMBL" id="JAUKVY010000004">
    <property type="protein sequence ID" value="MDO1531989.1"/>
    <property type="molecule type" value="Genomic_DNA"/>
</dbReference>
<accession>A0ABT8RZ87</accession>
<organism evidence="2 3">
    <name type="scientific">Variovorax ginsengisoli</name>
    <dbReference type="NCBI Taxonomy" id="363844"/>
    <lineage>
        <taxon>Bacteria</taxon>
        <taxon>Pseudomonadati</taxon>
        <taxon>Pseudomonadota</taxon>
        <taxon>Betaproteobacteria</taxon>
        <taxon>Burkholderiales</taxon>
        <taxon>Comamonadaceae</taxon>
        <taxon>Variovorax</taxon>
    </lineage>
</organism>
<dbReference type="RefSeq" id="WP_301805791.1">
    <property type="nucleotide sequence ID" value="NZ_JAUJZH010000004.1"/>
</dbReference>
<dbReference type="InterPro" id="IPR012337">
    <property type="entry name" value="RNaseH-like_sf"/>
</dbReference>
<feature type="domain" description="Integrase catalytic" evidence="1">
    <location>
        <begin position="138"/>
        <end position="314"/>
    </location>
</feature>
<dbReference type="PROSITE" id="PS50994">
    <property type="entry name" value="INTEGRASE"/>
    <property type="match status" value="1"/>
</dbReference>